<protein>
    <submittedName>
        <fullName evidence="3">Uncharacterized protein</fullName>
    </submittedName>
</protein>
<accession>A0A9P6LHV8</accession>
<keyword evidence="2" id="KW-0812">Transmembrane</keyword>
<evidence type="ECO:0000313" key="3">
    <source>
        <dbReference type="EMBL" id="KAF9872985.1"/>
    </source>
</evidence>
<feature type="transmembrane region" description="Helical" evidence="2">
    <location>
        <begin position="42"/>
        <end position="60"/>
    </location>
</feature>
<organism evidence="3 4">
    <name type="scientific">Colletotrichum karsti</name>
    <dbReference type="NCBI Taxonomy" id="1095194"/>
    <lineage>
        <taxon>Eukaryota</taxon>
        <taxon>Fungi</taxon>
        <taxon>Dikarya</taxon>
        <taxon>Ascomycota</taxon>
        <taxon>Pezizomycotina</taxon>
        <taxon>Sordariomycetes</taxon>
        <taxon>Hypocreomycetidae</taxon>
        <taxon>Glomerellales</taxon>
        <taxon>Glomerellaceae</taxon>
        <taxon>Colletotrichum</taxon>
        <taxon>Colletotrichum boninense species complex</taxon>
    </lineage>
</organism>
<dbReference type="RefSeq" id="XP_038742446.1">
    <property type="nucleotide sequence ID" value="XM_038892210.1"/>
</dbReference>
<keyword evidence="4" id="KW-1185">Reference proteome</keyword>
<keyword evidence="2" id="KW-0472">Membrane</keyword>
<dbReference type="AlphaFoldDB" id="A0A9P6LHV8"/>
<feature type="region of interest" description="Disordered" evidence="1">
    <location>
        <begin position="1"/>
        <end position="28"/>
    </location>
</feature>
<feature type="transmembrane region" description="Helical" evidence="2">
    <location>
        <begin position="97"/>
        <end position="122"/>
    </location>
</feature>
<dbReference type="Proteomes" id="UP000781932">
    <property type="component" value="Unassembled WGS sequence"/>
</dbReference>
<name>A0A9P6LHV8_9PEZI</name>
<dbReference type="EMBL" id="JAATWM020000034">
    <property type="protein sequence ID" value="KAF9872985.1"/>
    <property type="molecule type" value="Genomic_DNA"/>
</dbReference>
<proteinExistence type="predicted"/>
<keyword evidence="2" id="KW-1133">Transmembrane helix</keyword>
<sequence length="212" mass="23863">MPADAPSRRTSGTTAPERVQRTTTTPDITAPSSRRAINRFRAQAFIFGAPWFIAFTWQAAVHNLFWNGFMTTGIFTFVFFGLASPMEHVPPERLLKWTAFATVFHFVTYLTSSILISASILLLYKGAIWYSFAWLFVWFVVSAYAFLIAASWLVGIGPQDEDDINISSWPAWVKDLLPHGIATMIKDEYTRHPEPAVQVRGTEGPRDPSSRA</sequence>
<reference evidence="3" key="1">
    <citation type="submission" date="2020-03" db="EMBL/GenBank/DDBJ databases">
        <authorList>
            <person name="He L."/>
        </authorList>
    </citation>
    <scope>NUCLEOTIDE SEQUENCE</scope>
    <source>
        <strain evidence="3">CkLH20</strain>
    </source>
</reference>
<feature type="transmembrane region" description="Helical" evidence="2">
    <location>
        <begin position="128"/>
        <end position="154"/>
    </location>
</feature>
<feature type="transmembrane region" description="Helical" evidence="2">
    <location>
        <begin position="66"/>
        <end position="85"/>
    </location>
</feature>
<evidence type="ECO:0000256" key="1">
    <source>
        <dbReference type="SAM" id="MobiDB-lite"/>
    </source>
</evidence>
<reference evidence="3" key="2">
    <citation type="submission" date="2020-11" db="EMBL/GenBank/DDBJ databases">
        <title>Whole genome sequencing of Colletotrichum sp.</title>
        <authorList>
            <person name="Li H."/>
        </authorList>
    </citation>
    <scope>NUCLEOTIDE SEQUENCE</scope>
    <source>
        <strain evidence="3">CkLH20</strain>
    </source>
</reference>
<evidence type="ECO:0000313" key="4">
    <source>
        <dbReference type="Proteomes" id="UP000781932"/>
    </source>
</evidence>
<comment type="caution">
    <text evidence="3">The sequence shown here is derived from an EMBL/GenBank/DDBJ whole genome shotgun (WGS) entry which is preliminary data.</text>
</comment>
<dbReference type="GeneID" id="62165284"/>
<evidence type="ECO:0000256" key="2">
    <source>
        <dbReference type="SAM" id="Phobius"/>
    </source>
</evidence>
<gene>
    <name evidence="3" type="ORF">CkaCkLH20_09495</name>
</gene>